<dbReference type="AlphaFoldDB" id="A0A6P7K322"/>
<protein>
    <submittedName>
        <fullName evidence="12">G-protein coupled receptor 35</fullName>
    </submittedName>
</protein>
<keyword evidence="3 9" id="KW-1133">Transmembrane helix</keyword>
<dbReference type="GO" id="GO:0007200">
    <property type="term" value="P:phospholipase C-activating G protein-coupled receptor signaling pathway"/>
    <property type="evidence" value="ECO:0007669"/>
    <property type="project" value="TreeGrafter"/>
</dbReference>
<dbReference type="GO" id="GO:0005886">
    <property type="term" value="C:plasma membrane"/>
    <property type="evidence" value="ECO:0007669"/>
    <property type="project" value="TreeGrafter"/>
</dbReference>
<dbReference type="PANTHER" id="PTHR24232">
    <property type="entry name" value="G-PROTEIN COUPLED RECEPTOR"/>
    <property type="match status" value="1"/>
</dbReference>
<dbReference type="Proteomes" id="UP000515145">
    <property type="component" value="Chromosome 17"/>
</dbReference>
<evidence type="ECO:0000256" key="9">
    <source>
        <dbReference type="SAM" id="Phobius"/>
    </source>
</evidence>
<keyword evidence="11" id="KW-1185">Reference proteome</keyword>
<dbReference type="InParanoid" id="A0A6P7K322"/>
<dbReference type="InterPro" id="IPR000276">
    <property type="entry name" value="GPCR_Rhodpsn"/>
</dbReference>
<dbReference type="GeneID" id="114449959"/>
<evidence type="ECO:0000256" key="6">
    <source>
        <dbReference type="ARBA" id="ARBA00023170"/>
    </source>
</evidence>
<evidence type="ECO:0000256" key="3">
    <source>
        <dbReference type="ARBA" id="ARBA00022989"/>
    </source>
</evidence>
<evidence type="ECO:0000313" key="11">
    <source>
        <dbReference type="Proteomes" id="UP000515145"/>
    </source>
</evidence>
<feature type="transmembrane region" description="Helical" evidence="9">
    <location>
        <begin position="24"/>
        <end position="44"/>
    </location>
</feature>
<evidence type="ECO:0000256" key="4">
    <source>
        <dbReference type="ARBA" id="ARBA00023040"/>
    </source>
</evidence>
<feature type="transmembrane region" description="Helical" evidence="9">
    <location>
        <begin position="175"/>
        <end position="204"/>
    </location>
</feature>
<dbReference type="PANTHER" id="PTHR24232:SF101">
    <property type="entry name" value="G-PROTEIN COUPLED RECEPTOR 35-LIKE"/>
    <property type="match status" value="1"/>
</dbReference>
<dbReference type="InterPro" id="IPR017452">
    <property type="entry name" value="GPCR_Rhodpsn_7TM"/>
</dbReference>
<feature type="domain" description="G-protein coupled receptors family 1 profile" evidence="10">
    <location>
        <begin position="35"/>
        <end position="279"/>
    </location>
</feature>
<dbReference type="PROSITE" id="PS50262">
    <property type="entry name" value="G_PROTEIN_RECEP_F1_2"/>
    <property type="match status" value="1"/>
</dbReference>
<dbReference type="Pfam" id="PF00001">
    <property type="entry name" value="7tm_1"/>
    <property type="match status" value="1"/>
</dbReference>
<keyword evidence="7" id="KW-0325">Glycoprotein</keyword>
<gene>
    <name evidence="12" type="primary">LOC114449959</name>
</gene>
<dbReference type="Gene3D" id="1.20.1070.10">
    <property type="entry name" value="Rhodopsin 7-helix transmembrane proteins"/>
    <property type="match status" value="1"/>
</dbReference>
<organism evidence="11 12">
    <name type="scientific">Parambassis ranga</name>
    <name type="common">Indian glassy fish</name>
    <dbReference type="NCBI Taxonomy" id="210632"/>
    <lineage>
        <taxon>Eukaryota</taxon>
        <taxon>Metazoa</taxon>
        <taxon>Chordata</taxon>
        <taxon>Craniata</taxon>
        <taxon>Vertebrata</taxon>
        <taxon>Euteleostomi</taxon>
        <taxon>Actinopterygii</taxon>
        <taxon>Neopterygii</taxon>
        <taxon>Teleostei</taxon>
        <taxon>Neoteleostei</taxon>
        <taxon>Acanthomorphata</taxon>
        <taxon>Ovalentaria</taxon>
        <taxon>Ambassidae</taxon>
        <taxon>Parambassis</taxon>
    </lineage>
</organism>
<feature type="transmembrane region" description="Helical" evidence="9">
    <location>
        <begin position="90"/>
        <end position="111"/>
    </location>
</feature>
<dbReference type="SUPFAM" id="SSF81321">
    <property type="entry name" value="Family A G protein-coupled receptor-like"/>
    <property type="match status" value="1"/>
</dbReference>
<evidence type="ECO:0000256" key="2">
    <source>
        <dbReference type="ARBA" id="ARBA00022692"/>
    </source>
</evidence>
<name>A0A6P7K322_9TELE</name>
<evidence type="ECO:0000313" key="12">
    <source>
        <dbReference type="RefSeq" id="XP_028283644.1"/>
    </source>
</evidence>
<keyword evidence="5 9" id="KW-0472">Membrane</keyword>
<feature type="transmembrane region" description="Helical" evidence="9">
    <location>
        <begin position="132"/>
        <end position="151"/>
    </location>
</feature>
<keyword evidence="6 12" id="KW-0675">Receptor</keyword>
<sequence length="288" mass="33244">MMNLSWCVNNTNTSCTVDTLQGLAYVPVFFVGFLVNAAALRAFIAMRSSWTDTHIYMLNLAVADSSLILFLPFRIYDAFCSLPKTYLCTFLIYTHFINMYASILTTTAISVQRYLIIRFPMQARSWRKKKETAFAVCLFIWVLLVTLGAAFRKDNYPNNLWTCYERCKDKPLNPLFIVLLVFLGFLAPLVIIVFCSSQIIWILLKDTDKSEEKKSSIGIVTANMVVFIVCYTPIHIAFVVNYFAKVPEDWRLNHLPAHVYLLVSEWIAATNCCFDSVSYYFLLKRFYL</sequence>
<evidence type="ECO:0000256" key="7">
    <source>
        <dbReference type="ARBA" id="ARBA00023180"/>
    </source>
</evidence>
<reference evidence="12" key="1">
    <citation type="submission" date="2025-08" db="UniProtKB">
        <authorList>
            <consortium name="RefSeq"/>
        </authorList>
    </citation>
    <scope>IDENTIFICATION</scope>
</reference>
<feature type="transmembrane region" description="Helical" evidence="9">
    <location>
        <begin position="56"/>
        <end position="75"/>
    </location>
</feature>
<proteinExistence type="predicted"/>
<keyword evidence="2 9" id="KW-0812">Transmembrane</keyword>
<keyword evidence="8" id="KW-0807">Transducer</keyword>
<evidence type="ECO:0000256" key="5">
    <source>
        <dbReference type="ARBA" id="ARBA00023136"/>
    </source>
</evidence>
<comment type="subcellular location">
    <subcellularLocation>
        <location evidence="1">Membrane</location>
        <topology evidence="1">Multi-pass membrane protein</topology>
    </subcellularLocation>
</comment>
<evidence type="ECO:0000256" key="8">
    <source>
        <dbReference type="ARBA" id="ARBA00023224"/>
    </source>
</evidence>
<evidence type="ECO:0000259" key="10">
    <source>
        <dbReference type="PROSITE" id="PS50262"/>
    </source>
</evidence>
<dbReference type="PRINTS" id="PR00237">
    <property type="entry name" value="GPCRRHODOPSN"/>
</dbReference>
<dbReference type="GO" id="GO:0004930">
    <property type="term" value="F:G protein-coupled receptor activity"/>
    <property type="evidence" value="ECO:0007669"/>
    <property type="project" value="UniProtKB-KW"/>
</dbReference>
<dbReference type="RefSeq" id="XP_028283644.1">
    <property type="nucleotide sequence ID" value="XM_028427843.1"/>
</dbReference>
<dbReference type="GO" id="GO:0035025">
    <property type="term" value="P:positive regulation of Rho protein signal transduction"/>
    <property type="evidence" value="ECO:0007669"/>
    <property type="project" value="TreeGrafter"/>
</dbReference>
<dbReference type="OrthoDB" id="6086428at2759"/>
<accession>A0A6P7K322</accession>
<evidence type="ECO:0000256" key="1">
    <source>
        <dbReference type="ARBA" id="ARBA00004141"/>
    </source>
</evidence>
<keyword evidence="4" id="KW-0297">G-protein coupled receptor</keyword>
<feature type="transmembrane region" description="Helical" evidence="9">
    <location>
        <begin position="259"/>
        <end position="282"/>
    </location>
</feature>
<feature type="transmembrane region" description="Helical" evidence="9">
    <location>
        <begin position="216"/>
        <end position="239"/>
    </location>
</feature>